<dbReference type="InterPro" id="IPR012337">
    <property type="entry name" value="RNaseH-like_sf"/>
</dbReference>
<dbReference type="GO" id="GO:0006313">
    <property type="term" value="P:DNA transposition"/>
    <property type="evidence" value="ECO:0007669"/>
    <property type="project" value="InterPro"/>
</dbReference>
<gene>
    <name evidence="2" type="ORF">F8S09_14555</name>
    <name evidence="3" type="ORF">F8S09_14600</name>
</gene>
<dbReference type="GO" id="GO:0003677">
    <property type="term" value="F:DNA binding"/>
    <property type="evidence" value="ECO:0007669"/>
    <property type="project" value="InterPro"/>
</dbReference>
<dbReference type="EMBL" id="WBSL01000011">
    <property type="protein sequence ID" value="MPY67893.1"/>
    <property type="molecule type" value="Genomic_DNA"/>
</dbReference>
<dbReference type="RefSeq" id="WP_152872206.1">
    <property type="nucleotide sequence ID" value="NZ_WBSL01000011.1"/>
</dbReference>
<dbReference type="InterPro" id="IPR047658">
    <property type="entry name" value="IS4-like_transpos"/>
</dbReference>
<dbReference type="AlphaFoldDB" id="A0A7X1NY69"/>
<dbReference type="InterPro" id="IPR002559">
    <property type="entry name" value="Transposase_11"/>
</dbReference>
<evidence type="ECO:0000259" key="1">
    <source>
        <dbReference type="Pfam" id="PF01609"/>
    </source>
</evidence>
<proteinExistence type="predicted"/>
<organism evidence="3 4">
    <name type="scientific">Deinococcus terrestris</name>
    <dbReference type="NCBI Taxonomy" id="2651870"/>
    <lineage>
        <taxon>Bacteria</taxon>
        <taxon>Thermotogati</taxon>
        <taxon>Deinococcota</taxon>
        <taxon>Deinococci</taxon>
        <taxon>Deinococcales</taxon>
        <taxon>Deinococcaceae</taxon>
        <taxon>Deinococcus</taxon>
    </lineage>
</organism>
<evidence type="ECO:0000313" key="4">
    <source>
        <dbReference type="Proteomes" id="UP000484842"/>
    </source>
</evidence>
<dbReference type="Pfam" id="PF01609">
    <property type="entry name" value="DDE_Tnp_1"/>
    <property type="match status" value="1"/>
</dbReference>
<dbReference type="GO" id="GO:0004803">
    <property type="term" value="F:transposase activity"/>
    <property type="evidence" value="ECO:0007669"/>
    <property type="project" value="InterPro"/>
</dbReference>
<dbReference type="EMBL" id="WBSL01000011">
    <property type="protein sequence ID" value="MPY67885.1"/>
    <property type="molecule type" value="Genomic_DNA"/>
</dbReference>
<keyword evidence="4" id="KW-1185">Reference proteome</keyword>
<comment type="caution">
    <text evidence="3">The sequence shown here is derived from an EMBL/GenBank/DDBJ whole genome shotgun (WGS) entry which is preliminary data.</text>
</comment>
<name>A0A7X1NY69_9DEIO</name>
<dbReference type="SUPFAM" id="SSF53098">
    <property type="entry name" value="Ribonuclease H-like"/>
    <property type="match status" value="1"/>
</dbReference>
<reference evidence="3 4" key="1">
    <citation type="submission" date="2019-10" db="EMBL/GenBank/DDBJ databases">
        <title>Deinococcus sp. isolated from soil.</title>
        <authorList>
            <person name="Li Y."/>
            <person name="Wang J."/>
        </authorList>
    </citation>
    <scope>NUCLEOTIDE SEQUENCE [LARGE SCALE GENOMIC DNA]</scope>
    <source>
        <strain evidence="3 4">SDU3-2</strain>
    </source>
</reference>
<evidence type="ECO:0000313" key="3">
    <source>
        <dbReference type="EMBL" id="MPY67893.1"/>
    </source>
</evidence>
<evidence type="ECO:0000313" key="2">
    <source>
        <dbReference type="EMBL" id="MPY67885.1"/>
    </source>
</evidence>
<dbReference type="NCBIfam" id="NF033591">
    <property type="entry name" value="transpos_IS4_2"/>
    <property type="match status" value="1"/>
</dbReference>
<sequence length="352" mass="40065">MKDTRSRPAQSSLTALLAEHFPLDPRRLTVLSALILAVIQARSVVLYQLVQIVDLPGSNDTVYQRLKRFVEFALPDLLVARFVLAHLRDEQQMLLVLDRTNWKLGQQDINILLLSVRWQTFSFPLVWTLLPHSGNSNMATRIALVERLLPLLQGKTLFLAADREFIGGEWFVALRRMGISPVIRLRADSMVEGSPVWVRFKKLKPGEVRVWHKPTHVYGVTLRVLACQNAFGQTLFLAYQGHAEKALKRYALRWTAENMHQALKSRGFFLESTHLTDPSRVATLLAVVALAFVWCCLVGEFEQQRDPSRCLRHGYPPKSLFRRGLDALRAVLTKPNRGPAHAFPDFLATFDP</sequence>
<protein>
    <submittedName>
        <fullName evidence="3">IS4 family transposase</fullName>
    </submittedName>
</protein>
<feature type="domain" description="Transposase IS4-like" evidence="1">
    <location>
        <begin position="95"/>
        <end position="293"/>
    </location>
</feature>
<dbReference type="Proteomes" id="UP000484842">
    <property type="component" value="Unassembled WGS sequence"/>
</dbReference>
<accession>A0A7X1NY69</accession>